<evidence type="ECO:0000259" key="5">
    <source>
        <dbReference type="PROSITE" id="PS51891"/>
    </source>
</evidence>
<evidence type="ECO:0000313" key="6">
    <source>
        <dbReference type="EMBL" id="KAF2714995.1"/>
    </source>
</evidence>
<organism evidence="6 7">
    <name type="scientific">Pleomassaria siparia CBS 279.74</name>
    <dbReference type="NCBI Taxonomy" id="1314801"/>
    <lineage>
        <taxon>Eukaryota</taxon>
        <taxon>Fungi</taxon>
        <taxon>Dikarya</taxon>
        <taxon>Ascomycota</taxon>
        <taxon>Pezizomycotina</taxon>
        <taxon>Dothideomycetes</taxon>
        <taxon>Pleosporomycetidae</taxon>
        <taxon>Pleosporales</taxon>
        <taxon>Pleomassariaceae</taxon>
        <taxon>Pleomassaria</taxon>
    </lineage>
</organism>
<evidence type="ECO:0000256" key="3">
    <source>
        <dbReference type="ARBA" id="ARBA00022833"/>
    </source>
</evidence>
<dbReference type="InterPro" id="IPR006913">
    <property type="entry name" value="CENP-V/GFA"/>
</dbReference>
<keyword evidence="7" id="KW-1185">Reference proteome</keyword>
<dbReference type="GO" id="GO:0046872">
    <property type="term" value="F:metal ion binding"/>
    <property type="evidence" value="ECO:0007669"/>
    <property type="project" value="UniProtKB-KW"/>
</dbReference>
<gene>
    <name evidence="6" type="ORF">K504DRAFT_529241</name>
</gene>
<keyword evidence="3" id="KW-0862">Zinc</keyword>
<dbReference type="EMBL" id="MU005764">
    <property type="protein sequence ID" value="KAF2714995.1"/>
    <property type="molecule type" value="Genomic_DNA"/>
</dbReference>
<proteinExistence type="inferred from homology"/>
<dbReference type="InterPro" id="IPR011057">
    <property type="entry name" value="Mss4-like_sf"/>
</dbReference>
<dbReference type="SUPFAM" id="SSF51316">
    <property type="entry name" value="Mss4-like"/>
    <property type="match status" value="1"/>
</dbReference>
<keyword evidence="2" id="KW-0479">Metal-binding</keyword>
<dbReference type="GO" id="GO:0016846">
    <property type="term" value="F:carbon-sulfur lyase activity"/>
    <property type="evidence" value="ECO:0007669"/>
    <property type="project" value="InterPro"/>
</dbReference>
<name>A0A6G1KR08_9PLEO</name>
<dbReference type="PANTHER" id="PTHR33337">
    <property type="entry name" value="GFA DOMAIN-CONTAINING PROTEIN"/>
    <property type="match status" value="1"/>
</dbReference>
<dbReference type="AlphaFoldDB" id="A0A6G1KR08"/>
<protein>
    <submittedName>
        <fullName evidence="6">DUF636 domain-containing protein</fullName>
    </submittedName>
</protein>
<keyword evidence="4" id="KW-0456">Lyase</keyword>
<evidence type="ECO:0000256" key="1">
    <source>
        <dbReference type="ARBA" id="ARBA00005495"/>
    </source>
</evidence>
<dbReference type="PANTHER" id="PTHR33337:SF40">
    <property type="entry name" value="CENP-V_GFA DOMAIN-CONTAINING PROTEIN-RELATED"/>
    <property type="match status" value="1"/>
</dbReference>
<evidence type="ECO:0000256" key="4">
    <source>
        <dbReference type="ARBA" id="ARBA00023239"/>
    </source>
</evidence>
<dbReference type="Pfam" id="PF04828">
    <property type="entry name" value="GFA"/>
    <property type="match status" value="1"/>
</dbReference>
<evidence type="ECO:0000313" key="7">
    <source>
        <dbReference type="Proteomes" id="UP000799428"/>
    </source>
</evidence>
<evidence type="ECO:0000256" key="2">
    <source>
        <dbReference type="ARBA" id="ARBA00022723"/>
    </source>
</evidence>
<dbReference type="OrthoDB" id="6329284at2759"/>
<sequence>MATDDCGKIVIIFSGGCRCGNVQYTSTAPPSDITFCYCRACQQVSGSGYLAFLEVPTCSFRFISSSSLKRIELSQSAKRTFCGDCGSPITMVYNLEPSITAMTVGSIDEESYKCEKPKTKRHIFVKEKASWTPIPEDGAPRLEMSPVAHSMVPHSPVG</sequence>
<comment type="similarity">
    <text evidence="1">Belongs to the Gfa family.</text>
</comment>
<accession>A0A6G1KR08</accession>
<dbReference type="PROSITE" id="PS51891">
    <property type="entry name" value="CENP_V_GFA"/>
    <property type="match status" value="1"/>
</dbReference>
<dbReference type="Gene3D" id="3.90.1590.10">
    <property type="entry name" value="glutathione-dependent formaldehyde- activating enzyme (gfa)"/>
    <property type="match status" value="1"/>
</dbReference>
<feature type="domain" description="CENP-V/GFA" evidence="5">
    <location>
        <begin position="13"/>
        <end position="113"/>
    </location>
</feature>
<dbReference type="Proteomes" id="UP000799428">
    <property type="component" value="Unassembled WGS sequence"/>
</dbReference>
<reference evidence="6" key="1">
    <citation type="journal article" date="2020" name="Stud. Mycol.">
        <title>101 Dothideomycetes genomes: a test case for predicting lifestyles and emergence of pathogens.</title>
        <authorList>
            <person name="Haridas S."/>
            <person name="Albert R."/>
            <person name="Binder M."/>
            <person name="Bloem J."/>
            <person name="Labutti K."/>
            <person name="Salamov A."/>
            <person name="Andreopoulos B."/>
            <person name="Baker S."/>
            <person name="Barry K."/>
            <person name="Bills G."/>
            <person name="Bluhm B."/>
            <person name="Cannon C."/>
            <person name="Castanera R."/>
            <person name="Culley D."/>
            <person name="Daum C."/>
            <person name="Ezra D."/>
            <person name="Gonzalez J."/>
            <person name="Henrissat B."/>
            <person name="Kuo A."/>
            <person name="Liang C."/>
            <person name="Lipzen A."/>
            <person name="Lutzoni F."/>
            <person name="Magnuson J."/>
            <person name="Mondo S."/>
            <person name="Nolan M."/>
            <person name="Ohm R."/>
            <person name="Pangilinan J."/>
            <person name="Park H.-J."/>
            <person name="Ramirez L."/>
            <person name="Alfaro M."/>
            <person name="Sun H."/>
            <person name="Tritt A."/>
            <person name="Yoshinaga Y."/>
            <person name="Zwiers L.-H."/>
            <person name="Turgeon B."/>
            <person name="Goodwin S."/>
            <person name="Spatafora J."/>
            <person name="Crous P."/>
            <person name="Grigoriev I."/>
        </authorList>
    </citation>
    <scope>NUCLEOTIDE SEQUENCE</scope>
    <source>
        <strain evidence="6">CBS 279.74</strain>
    </source>
</reference>